<dbReference type="PANTHER" id="PTHR11071:SF561">
    <property type="entry name" value="PEPTIDYL-PROLYL CIS-TRANS ISOMERASE D-RELATED"/>
    <property type="match status" value="1"/>
</dbReference>
<dbReference type="SUPFAM" id="SSF48452">
    <property type="entry name" value="TPR-like"/>
    <property type="match status" value="1"/>
</dbReference>
<evidence type="ECO:0000256" key="1">
    <source>
        <dbReference type="ARBA" id="ARBA00000971"/>
    </source>
</evidence>
<dbReference type="PANTHER" id="PTHR11071">
    <property type="entry name" value="PEPTIDYL-PROLYL CIS-TRANS ISOMERASE"/>
    <property type="match status" value="1"/>
</dbReference>
<dbReference type="AlphaFoldDB" id="A0A1E4S043"/>
<dbReference type="Pfam" id="PF13181">
    <property type="entry name" value="TPR_8"/>
    <property type="match status" value="1"/>
</dbReference>
<comment type="catalytic activity">
    <reaction evidence="1">
        <text>[protein]-peptidylproline (omega=180) = [protein]-peptidylproline (omega=0)</text>
        <dbReference type="Rhea" id="RHEA:16237"/>
        <dbReference type="Rhea" id="RHEA-COMP:10747"/>
        <dbReference type="Rhea" id="RHEA-COMP:10748"/>
        <dbReference type="ChEBI" id="CHEBI:83833"/>
        <dbReference type="ChEBI" id="CHEBI:83834"/>
        <dbReference type="EC" id="5.2.1.8"/>
    </reaction>
</comment>
<dbReference type="PRINTS" id="PR00153">
    <property type="entry name" value="CSAPPISMRASE"/>
</dbReference>
<dbReference type="InterPro" id="IPR002130">
    <property type="entry name" value="Cyclophilin-type_PPIase_dom"/>
</dbReference>
<dbReference type="Pfam" id="PF00515">
    <property type="entry name" value="TPR_1"/>
    <property type="match status" value="1"/>
</dbReference>
<feature type="domain" description="PPIase cyclophilin-type" evidence="9">
    <location>
        <begin position="11"/>
        <end position="192"/>
    </location>
</feature>
<sequence length="390" mass="44166">MQIKDVNRCVYLDIRIDDEKIGRVVIELLEADAPKASENFLHLCRGDVTLKDGTVLTLEGNHFHRVVKNFMVQAGDLTYGSGAKLEDKVGLGGASMWSDGLIKDGELATGFFEDENMGEFGSTFNVAMANSGANTNASQFFINTYPSPHLNGKHSIFGRVIHGKSTVRTVEYERIDENGTPLRSIVIEACGEWTEDLGVPVYNASYSTLAGDVYEEFPDDDDHFDKDKSSESFEATTRIKDSGSQLFKAKNYLEAYLKYKKALRYVNEFIPDIDTDAEYAPKFEDLKKKIYNNLSLTCINLKDYTKAQTYATYLLESPNITTTERAKGHYRRGVCLYEFGKYEDSYKDFKACLELNPNDEAVKSKVKTLENKLQDLKDKEKRQYAKFFSN</sequence>
<dbReference type="Proteomes" id="UP000094389">
    <property type="component" value="Unassembled WGS sequence"/>
</dbReference>
<keyword evidence="11" id="KW-1185">Reference proteome</keyword>
<reference evidence="10 11" key="1">
    <citation type="journal article" date="2016" name="Proc. Natl. Acad. Sci. U.S.A.">
        <title>Comparative genomics of biotechnologically important yeasts.</title>
        <authorList>
            <person name="Riley R."/>
            <person name="Haridas S."/>
            <person name="Wolfe K.H."/>
            <person name="Lopes M.R."/>
            <person name="Hittinger C.T."/>
            <person name="Goeker M."/>
            <person name="Salamov A.A."/>
            <person name="Wisecaver J.H."/>
            <person name="Long T.M."/>
            <person name="Calvey C.H."/>
            <person name="Aerts A.L."/>
            <person name="Barry K.W."/>
            <person name="Choi C."/>
            <person name="Clum A."/>
            <person name="Coughlan A.Y."/>
            <person name="Deshpande S."/>
            <person name="Douglass A.P."/>
            <person name="Hanson S.J."/>
            <person name="Klenk H.-P."/>
            <person name="LaButti K.M."/>
            <person name="Lapidus A."/>
            <person name="Lindquist E.A."/>
            <person name="Lipzen A.M."/>
            <person name="Meier-Kolthoff J.P."/>
            <person name="Ohm R.A."/>
            <person name="Otillar R.P."/>
            <person name="Pangilinan J.L."/>
            <person name="Peng Y."/>
            <person name="Rokas A."/>
            <person name="Rosa C.A."/>
            <person name="Scheuner C."/>
            <person name="Sibirny A.A."/>
            <person name="Slot J.C."/>
            <person name="Stielow J.B."/>
            <person name="Sun H."/>
            <person name="Kurtzman C.P."/>
            <person name="Blackwell M."/>
            <person name="Grigoriev I.V."/>
            <person name="Jeffries T.W."/>
        </authorList>
    </citation>
    <scope>NUCLEOTIDE SEQUENCE [LARGE SCALE GENOMIC DNA]</scope>
    <source>
        <strain evidence="11">ATCC 18201 / CBS 1600 / BCRC 20928 / JCM 3617 / NBRC 0987 / NRRL Y-1542</strain>
    </source>
</reference>
<dbReference type="GO" id="GO:0042026">
    <property type="term" value="P:protein refolding"/>
    <property type="evidence" value="ECO:0007669"/>
    <property type="project" value="UniProtKB-ARBA"/>
</dbReference>
<dbReference type="EMBL" id="KV453933">
    <property type="protein sequence ID" value="ODV72866.1"/>
    <property type="molecule type" value="Genomic_DNA"/>
</dbReference>
<dbReference type="PROSITE" id="PS50005">
    <property type="entry name" value="TPR"/>
    <property type="match status" value="1"/>
</dbReference>
<dbReference type="OMA" id="QFFITTY"/>
<dbReference type="OrthoDB" id="407558at2759"/>
<proteinExistence type="predicted"/>
<dbReference type="InterPro" id="IPR019734">
    <property type="entry name" value="TPR_rpt"/>
</dbReference>
<dbReference type="InterPro" id="IPR011990">
    <property type="entry name" value="TPR-like_helical_dom_sf"/>
</dbReference>
<evidence type="ECO:0000313" key="11">
    <source>
        <dbReference type="Proteomes" id="UP000094389"/>
    </source>
</evidence>
<evidence type="ECO:0000256" key="5">
    <source>
        <dbReference type="ARBA" id="ARBA00023110"/>
    </source>
</evidence>
<feature type="coiled-coil region" evidence="8">
    <location>
        <begin position="359"/>
        <end position="386"/>
    </location>
</feature>
<evidence type="ECO:0000256" key="4">
    <source>
        <dbReference type="ARBA" id="ARBA00022803"/>
    </source>
</evidence>
<evidence type="ECO:0000256" key="3">
    <source>
        <dbReference type="ARBA" id="ARBA00022737"/>
    </source>
</evidence>
<dbReference type="EC" id="5.2.1.8" evidence="2"/>
<evidence type="ECO:0000256" key="8">
    <source>
        <dbReference type="SAM" id="Coils"/>
    </source>
</evidence>
<keyword evidence="4 7" id="KW-0802">TPR repeat</keyword>
<keyword evidence="6" id="KW-0413">Isomerase</keyword>
<dbReference type="SMART" id="SM00028">
    <property type="entry name" value="TPR"/>
    <property type="match status" value="2"/>
</dbReference>
<organism evidence="10 11">
    <name type="scientific">Cyberlindnera jadinii (strain ATCC 18201 / CBS 1600 / BCRC 20928 / JCM 3617 / NBRC 0987 / NRRL Y-1542)</name>
    <name type="common">Torula yeast</name>
    <name type="synonym">Candida utilis</name>
    <dbReference type="NCBI Taxonomy" id="983966"/>
    <lineage>
        <taxon>Eukaryota</taxon>
        <taxon>Fungi</taxon>
        <taxon>Dikarya</taxon>
        <taxon>Ascomycota</taxon>
        <taxon>Saccharomycotina</taxon>
        <taxon>Saccharomycetes</taxon>
        <taxon>Phaffomycetales</taxon>
        <taxon>Phaffomycetaceae</taxon>
        <taxon>Cyberlindnera</taxon>
    </lineage>
</organism>
<evidence type="ECO:0000256" key="7">
    <source>
        <dbReference type="PROSITE-ProRule" id="PRU00339"/>
    </source>
</evidence>
<dbReference type="Gene3D" id="1.25.40.10">
    <property type="entry name" value="Tetratricopeptide repeat domain"/>
    <property type="match status" value="1"/>
</dbReference>
<dbReference type="GeneID" id="30986435"/>
<name>A0A1E4S043_CYBJN</name>
<dbReference type="GO" id="GO:0051082">
    <property type="term" value="F:unfolded protein binding"/>
    <property type="evidence" value="ECO:0007669"/>
    <property type="project" value="UniProtKB-ARBA"/>
</dbReference>
<dbReference type="Pfam" id="PF00160">
    <property type="entry name" value="Pro_isomerase"/>
    <property type="match status" value="1"/>
</dbReference>
<keyword evidence="8" id="KW-0175">Coiled coil</keyword>
<protein>
    <recommendedName>
        <fullName evidence="2">peptidylprolyl isomerase</fullName>
        <ecNumber evidence="2">5.2.1.8</ecNumber>
    </recommendedName>
</protein>
<dbReference type="Gene3D" id="2.40.100.10">
    <property type="entry name" value="Cyclophilin-like"/>
    <property type="match status" value="1"/>
</dbReference>
<evidence type="ECO:0000256" key="2">
    <source>
        <dbReference type="ARBA" id="ARBA00013194"/>
    </source>
</evidence>
<dbReference type="STRING" id="983966.A0A1E4S043"/>
<dbReference type="GO" id="GO:0016018">
    <property type="term" value="F:cyclosporin A binding"/>
    <property type="evidence" value="ECO:0007669"/>
    <property type="project" value="TreeGrafter"/>
</dbReference>
<evidence type="ECO:0000313" key="10">
    <source>
        <dbReference type="EMBL" id="ODV72866.1"/>
    </source>
</evidence>
<accession>A0A1E4S043</accession>
<keyword evidence="5" id="KW-0697">Rotamase</keyword>
<gene>
    <name evidence="10" type="ORF">CYBJADRAFT_102872</name>
</gene>
<dbReference type="InterPro" id="IPR029000">
    <property type="entry name" value="Cyclophilin-like_dom_sf"/>
</dbReference>
<keyword evidence="3" id="KW-0677">Repeat</keyword>
<dbReference type="PROSITE" id="PS50072">
    <property type="entry name" value="CSA_PPIASE_2"/>
    <property type="match status" value="1"/>
</dbReference>
<dbReference type="RefSeq" id="XP_020069905.1">
    <property type="nucleotide sequence ID" value="XM_020212039.1"/>
</dbReference>
<dbReference type="GO" id="GO:0005829">
    <property type="term" value="C:cytosol"/>
    <property type="evidence" value="ECO:0007669"/>
    <property type="project" value="TreeGrafter"/>
</dbReference>
<dbReference type="SUPFAM" id="SSF50891">
    <property type="entry name" value="Cyclophilin-like"/>
    <property type="match status" value="1"/>
</dbReference>
<feature type="repeat" description="TPR" evidence="7">
    <location>
        <begin position="326"/>
        <end position="359"/>
    </location>
</feature>
<evidence type="ECO:0000256" key="6">
    <source>
        <dbReference type="ARBA" id="ARBA00023235"/>
    </source>
</evidence>
<dbReference type="GO" id="GO:0003755">
    <property type="term" value="F:peptidyl-prolyl cis-trans isomerase activity"/>
    <property type="evidence" value="ECO:0007669"/>
    <property type="project" value="UniProtKB-KW"/>
</dbReference>
<evidence type="ECO:0000259" key="9">
    <source>
        <dbReference type="PROSITE" id="PS50072"/>
    </source>
</evidence>
<dbReference type="FunFam" id="1.25.40.10:FF:000029">
    <property type="entry name" value="peptidyl-prolyl cis-trans isomerase D"/>
    <property type="match status" value="1"/>
</dbReference>